<dbReference type="EMBL" id="GL732563">
    <property type="protein sequence ID" value="EFX77290.1"/>
    <property type="molecule type" value="Genomic_DNA"/>
</dbReference>
<evidence type="ECO:0000256" key="1">
    <source>
        <dbReference type="SAM" id="MobiDB-lite"/>
    </source>
</evidence>
<dbReference type="PROSITE" id="PS51376">
    <property type="entry name" value="DBB"/>
    <property type="match status" value="1"/>
</dbReference>
<feature type="compositionally biased region" description="Polar residues" evidence="1">
    <location>
        <begin position="271"/>
        <end position="281"/>
    </location>
</feature>
<dbReference type="Pfam" id="PF14545">
    <property type="entry name" value="DBB"/>
    <property type="match status" value="1"/>
</dbReference>
<dbReference type="HOGENOM" id="CLU_284882_0_0_1"/>
<dbReference type="PANTHER" id="PTHR16267">
    <property type="entry name" value="BANK1/PIK3AP1 FAMILY MEMBER"/>
    <property type="match status" value="1"/>
</dbReference>
<name>E9GT12_DAPPU</name>
<proteinExistence type="predicted"/>
<feature type="compositionally biased region" description="Basic and acidic residues" evidence="1">
    <location>
        <begin position="165"/>
        <end position="175"/>
    </location>
</feature>
<feature type="domain" description="DBB" evidence="2">
    <location>
        <begin position="430"/>
        <end position="577"/>
    </location>
</feature>
<keyword evidence="4" id="KW-1185">Reference proteome</keyword>
<feature type="compositionally biased region" description="Low complexity" evidence="1">
    <location>
        <begin position="791"/>
        <end position="807"/>
    </location>
</feature>
<feature type="compositionally biased region" description="Polar residues" evidence="1">
    <location>
        <begin position="102"/>
        <end position="111"/>
    </location>
</feature>
<feature type="region of interest" description="Disordered" evidence="1">
    <location>
        <begin position="102"/>
        <end position="123"/>
    </location>
</feature>
<dbReference type="Proteomes" id="UP000000305">
    <property type="component" value="Unassembled WGS sequence"/>
</dbReference>
<dbReference type="AlphaFoldDB" id="E9GT12"/>
<accession>E9GT12</accession>
<dbReference type="InterPro" id="IPR035897">
    <property type="entry name" value="Toll_tir_struct_dom_sf"/>
</dbReference>
<dbReference type="InParanoid" id="E9GT12"/>
<gene>
    <name evidence="3" type="ORF">DAPPUDRAFT_321563</name>
</gene>
<feature type="region of interest" description="Disordered" evidence="1">
    <location>
        <begin position="155"/>
        <end position="182"/>
    </location>
</feature>
<organism evidence="3 4">
    <name type="scientific">Daphnia pulex</name>
    <name type="common">Water flea</name>
    <dbReference type="NCBI Taxonomy" id="6669"/>
    <lineage>
        <taxon>Eukaryota</taxon>
        <taxon>Metazoa</taxon>
        <taxon>Ecdysozoa</taxon>
        <taxon>Arthropoda</taxon>
        <taxon>Crustacea</taxon>
        <taxon>Branchiopoda</taxon>
        <taxon>Diplostraca</taxon>
        <taxon>Cladocera</taxon>
        <taxon>Anomopoda</taxon>
        <taxon>Daphniidae</taxon>
        <taxon>Daphnia</taxon>
    </lineage>
</organism>
<feature type="region of interest" description="Disordered" evidence="1">
    <location>
        <begin position="52"/>
        <end position="83"/>
    </location>
</feature>
<dbReference type="SMART" id="SM01282">
    <property type="entry name" value="DBB"/>
    <property type="match status" value="1"/>
</dbReference>
<sequence length="1089" mass="119798">MAATFDNPSYFTISGQSPVPTATTPTDIVESIGAKPKRFKSWFKLPKRPFRSKVALDQPENTDRCSGNSPPPASPEPEPQSNLNDFAHSEVVYYNFCSATQQDPAPSSTEVNNDDDVFSDTSTIRGVGSTRTLSRRRHSLGSWFRSSLAAVRKHNTGASTASGLESHDTATETNERPSTSSERALLARNVSTSVNCVSTASARDIRTPERGRSAEAEPTGAEKVDVVIIFSKNCVVSYQWIAYLTGILGKIFSSSDRPPTRVTSRDVESLVDSTSSNISTSGRHKPPPTPPVHGMQKCDYQNVAATEQLDVERGARQHAVRKTVATASLQIVLLSKALLNHVGLHANDPLGTLLHPKRVLGLMLGVDEFKDIVPLHRSALCSFDFWPKIVMRDQDMKSVNEFGERAQSILGRSQPVALIEANLQPARFKIAPKKLRSGEERVTMILMETTENIKHMATVQVGVDLNNQLNKSVHIERLCWVNPYVITFNVPKKFLELDVVVKVQLKVGNHSWGVRDLKCQSKLGEIGVLLSKCQLMGSPAEVMCQALKISPVDTEKLDQVLTRSLDKAKISLSAFGLEQTEDELRDEEYPTLLHFSARCGLKNLTWALLECVGAVQAIYVRNCNGLTALELAEENGHNGVINCLQSFIQILDAANSQPQTGPQSDDYVQMNKSTTVETEINDYDFVPKPKLVNSATHDVETKQKCQGEQEIIRGAVGGSGPDEEKSPEKIHNTTKTGLTKEDQLRMQKRDNNINPALQKMPGQSPENEETIPEVILTSGSPFTVIPSRASSRLSSWSSSDRSSVASHLSHDSGTHFESSEERKVLGNIRNDYDVPPAIVIPHFAMSNYVVPPPPRPIDGREDDDYIPILTGIRFNRDLSPRSSPRPPTIFRYPFEAIELNPPASQAVLGEDLGLIIPNGEPEFMEQAPILLPSYSQNDPSRVEGEEPVYMTMTPRCGRRKGHLEAATCEGNSVSISNVIEEDDYIATAELNMPTAYLASTTPRLTRGGAIRQRETLRVSKNLSNSENQLLASNLDAPLSDWHSYPLLDINTPIPAPRCIGVNCAVPKVPPRKISTPSPCRSPKSSKHKI</sequence>
<dbReference type="FunCoup" id="E9GT12">
    <property type="interactions" value="16"/>
</dbReference>
<reference evidence="3 4" key="1">
    <citation type="journal article" date="2011" name="Science">
        <title>The ecoresponsive genome of Daphnia pulex.</title>
        <authorList>
            <person name="Colbourne J.K."/>
            <person name="Pfrender M.E."/>
            <person name="Gilbert D."/>
            <person name="Thomas W.K."/>
            <person name="Tucker A."/>
            <person name="Oakley T.H."/>
            <person name="Tokishita S."/>
            <person name="Aerts A."/>
            <person name="Arnold G.J."/>
            <person name="Basu M.K."/>
            <person name="Bauer D.J."/>
            <person name="Caceres C.E."/>
            <person name="Carmel L."/>
            <person name="Casola C."/>
            <person name="Choi J.H."/>
            <person name="Detter J.C."/>
            <person name="Dong Q."/>
            <person name="Dusheyko S."/>
            <person name="Eads B.D."/>
            <person name="Frohlich T."/>
            <person name="Geiler-Samerotte K.A."/>
            <person name="Gerlach D."/>
            <person name="Hatcher P."/>
            <person name="Jogdeo S."/>
            <person name="Krijgsveld J."/>
            <person name="Kriventseva E.V."/>
            <person name="Kultz D."/>
            <person name="Laforsch C."/>
            <person name="Lindquist E."/>
            <person name="Lopez J."/>
            <person name="Manak J.R."/>
            <person name="Muller J."/>
            <person name="Pangilinan J."/>
            <person name="Patwardhan R.P."/>
            <person name="Pitluck S."/>
            <person name="Pritham E.J."/>
            <person name="Rechtsteiner A."/>
            <person name="Rho M."/>
            <person name="Rogozin I.B."/>
            <person name="Sakarya O."/>
            <person name="Salamov A."/>
            <person name="Schaack S."/>
            <person name="Shapiro H."/>
            <person name="Shiga Y."/>
            <person name="Skalitzky C."/>
            <person name="Smith Z."/>
            <person name="Souvorov A."/>
            <person name="Sung W."/>
            <person name="Tang Z."/>
            <person name="Tsuchiya D."/>
            <person name="Tu H."/>
            <person name="Vos H."/>
            <person name="Wang M."/>
            <person name="Wolf Y.I."/>
            <person name="Yamagata H."/>
            <person name="Yamada T."/>
            <person name="Ye Y."/>
            <person name="Shaw J.R."/>
            <person name="Andrews J."/>
            <person name="Crease T.J."/>
            <person name="Tang H."/>
            <person name="Lucas S.M."/>
            <person name="Robertson H.M."/>
            <person name="Bork P."/>
            <person name="Koonin E.V."/>
            <person name="Zdobnov E.M."/>
            <person name="Grigoriev I.V."/>
            <person name="Lynch M."/>
            <person name="Boore J.L."/>
        </authorList>
    </citation>
    <scope>NUCLEOTIDE SEQUENCE [LARGE SCALE GENOMIC DNA]</scope>
</reference>
<dbReference type="InterPro" id="IPR036770">
    <property type="entry name" value="Ankyrin_rpt-contain_sf"/>
</dbReference>
<dbReference type="InterPro" id="IPR017893">
    <property type="entry name" value="DBB_domain"/>
</dbReference>
<dbReference type="GO" id="GO:0005104">
    <property type="term" value="F:fibroblast growth factor receptor binding"/>
    <property type="evidence" value="ECO:0000318"/>
    <property type="project" value="GO_Central"/>
</dbReference>
<dbReference type="Gene3D" id="3.40.50.10140">
    <property type="entry name" value="Toll/interleukin-1 receptor homology (TIR) domain"/>
    <property type="match status" value="1"/>
</dbReference>
<dbReference type="OrthoDB" id="6351770at2759"/>
<feature type="region of interest" description="Disordered" evidence="1">
    <location>
        <begin position="255"/>
        <end position="293"/>
    </location>
</feature>
<dbReference type="InterPro" id="IPR052446">
    <property type="entry name" value="B-cell_PI3K-Signaling_Adptrs"/>
</dbReference>
<feature type="compositionally biased region" description="Pro residues" evidence="1">
    <location>
        <begin position="69"/>
        <end position="78"/>
    </location>
</feature>
<feature type="region of interest" description="Disordered" evidence="1">
    <location>
        <begin position="1070"/>
        <end position="1089"/>
    </location>
</feature>
<feature type="region of interest" description="Disordered" evidence="1">
    <location>
        <begin position="714"/>
        <end position="745"/>
    </location>
</feature>
<dbReference type="Gene3D" id="1.25.40.20">
    <property type="entry name" value="Ankyrin repeat-containing domain"/>
    <property type="match status" value="1"/>
</dbReference>
<dbReference type="PANTHER" id="PTHR16267:SF11">
    <property type="entry name" value="STUMPS, ISOFORM E"/>
    <property type="match status" value="1"/>
</dbReference>
<dbReference type="eggNOG" id="ENOG502QS94">
    <property type="taxonomic scope" value="Eukaryota"/>
</dbReference>
<evidence type="ECO:0000259" key="2">
    <source>
        <dbReference type="PROSITE" id="PS51376"/>
    </source>
</evidence>
<feature type="compositionally biased region" description="Basic and acidic residues" evidence="1">
    <location>
        <begin position="722"/>
        <end position="731"/>
    </location>
</feature>
<feature type="region of interest" description="Disordered" evidence="1">
    <location>
        <begin position="791"/>
        <end position="820"/>
    </location>
</feature>
<feature type="compositionally biased region" description="Basic and acidic residues" evidence="1">
    <location>
        <begin position="808"/>
        <end position="820"/>
    </location>
</feature>
<evidence type="ECO:0000313" key="4">
    <source>
        <dbReference type="Proteomes" id="UP000000305"/>
    </source>
</evidence>
<dbReference type="GO" id="GO:0005829">
    <property type="term" value="C:cytosol"/>
    <property type="evidence" value="ECO:0000318"/>
    <property type="project" value="GO_Central"/>
</dbReference>
<evidence type="ECO:0000313" key="3">
    <source>
        <dbReference type="EMBL" id="EFX77290.1"/>
    </source>
</evidence>
<dbReference type="SUPFAM" id="SSF48403">
    <property type="entry name" value="Ankyrin repeat"/>
    <property type="match status" value="1"/>
</dbReference>
<feature type="region of interest" description="Disordered" evidence="1">
    <location>
        <begin position="1"/>
        <end position="26"/>
    </location>
</feature>
<dbReference type="KEGG" id="dpx:DAPPUDRAFT_321563"/>
<dbReference type="STRING" id="6669.E9GT12"/>
<protein>
    <recommendedName>
        <fullName evidence="2">DBB domain-containing protein</fullName>
    </recommendedName>
</protein>